<protein>
    <submittedName>
        <fullName evidence="1">Uncharacterized protein</fullName>
    </submittedName>
</protein>
<sequence length="125" mass="14717">MSNTTMTINSPSTATALCDYTTLRMLHWNWQKKQRMCLTMTNQEFINKCKWRVSDYLNKLVGKETACKPGKVFVVWQAKALQNHKAMLAAPGRYNDKDYYFEFTYNGNLNETYMDVYTKDKKRSV</sequence>
<dbReference type="EMBL" id="BK014827">
    <property type="protein sequence ID" value="DAD77565.1"/>
    <property type="molecule type" value="Genomic_DNA"/>
</dbReference>
<organism evidence="1">
    <name type="scientific">Siphoviridae sp. ctDwe1</name>
    <dbReference type="NCBI Taxonomy" id="2826200"/>
    <lineage>
        <taxon>Viruses</taxon>
        <taxon>Duplodnaviria</taxon>
        <taxon>Heunggongvirae</taxon>
        <taxon>Uroviricota</taxon>
        <taxon>Caudoviricetes</taxon>
    </lineage>
</organism>
<dbReference type="InterPro" id="IPR046242">
    <property type="entry name" value="DUF6275"/>
</dbReference>
<accession>A0A8S5M5I1</accession>
<evidence type="ECO:0000313" key="1">
    <source>
        <dbReference type="EMBL" id="DAD77565.1"/>
    </source>
</evidence>
<reference evidence="1" key="1">
    <citation type="journal article" date="2021" name="Proc. Natl. Acad. Sci. U.S.A.">
        <title>A Catalog of Tens of Thousands of Viruses from Human Metagenomes Reveals Hidden Associations with Chronic Diseases.</title>
        <authorList>
            <person name="Tisza M.J."/>
            <person name="Buck C.B."/>
        </authorList>
    </citation>
    <scope>NUCLEOTIDE SEQUENCE</scope>
    <source>
        <strain evidence="1">CtDwe1</strain>
    </source>
</reference>
<name>A0A8S5M5I1_9CAUD</name>
<dbReference type="Pfam" id="PF19791">
    <property type="entry name" value="DUF6275"/>
    <property type="match status" value="1"/>
</dbReference>
<proteinExistence type="predicted"/>